<feature type="region of interest" description="Disordered" evidence="1">
    <location>
        <begin position="776"/>
        <end position="828"/>
    </location>
</feature>
<evidence type="ECO:0000313" key="3">
    <source>
        <dbReference type="Proteomes" id="UP000492821"/>
    </source>
</evidence>
<name>A0A7E4W228_PANRE</name>
<sequence length="828" mass="94521">MEPYRNSPMVFNFHGFNSDFLFHLHRYTEKSKGDYKLEKGSKADCDSEFYSIESKISNAKMVELGYHTEAQFIKFDMKNEEGIVYPLYHCQFSHYETYWRKLYMHKHGDFVFKPCIPMLERTKGYGAGDIYLTFEARQPERGITCPVYFSYHPRTKIVEQGGCLNESTTPEPVIYTGLENGTALEIATKDHLNVLIKQNLTKQSASITIDEAENLFFWVENLKKDCPLMFRVKHHEDCNDWRMKLEFYGEPKCTVEIEKKIETVGFRSGTHHQIYEDRYAKTEFEFFLDRNRFTVMPTGIYHTLFLDFCEFGTEDPQVFSVNVTTVIASGLCGGDNMKFEIVDNAVIRAPLYVNTTTIIPTTVEETDDYDEYDNNEIETTTSDERNSKRLPAYFYAIVCICAILLLMVVGMVLYNVIPSIVAKRKAKKEAAKAPIATPDTTKQQETVTTTATAVSPIKTDQSSVVETTKQSTVDTNTITKQKTPQKKARTPMRRARSKARTPSRRILSAEDIRDVVDSPMAILPPTSTVKRLKHVHFITNYTYPPTMVNYNTVKQPLIHVKHLYQVLPFTNEVEVPIEDHVYFRYRDLTTENNSAFRHFRTRLLEPSFDDEAPIIAGTTLMPVIVRVYVLDHDPPAFELHFPNNVPPEFVHKLTGCRLCQQYASLQTIPTYYSSSQYIEAVDFVKKLATGTHTYINVDTLPQDANKEEIMSVYVFRSIPPQDTPKTPKRSPLQQTDHRHTVKLRALDDAELTAHGILLTKFIVTPVKVAAFDTSHMSQTGAVSSTTPLSSLHPDSTTLLDSTNQSDFSTKSNKSNVSSKSTKGTKQLS</sequence>
<feature type="compositionally biased region" description="Polar residues" evidence="1">
    <location>
        <begin position="776"/>
        <end position="807"/>
    </location>
</feature>
<reference evidence="4" key="2">
    <citation type="submission" date="2020-10" db="UniProtKB">
        <authorList>
            <consortium name="WormBaseParasite"/>
        </authorList>
    </citation>
    <scope>IDENTIFICATION</scope>
</reference>
<feature type="region of interest" description="Disordered" evidence="1">
    <location>
        <begin position="468"/>
        <end position="503"/>
    </location>
</feature>
<feature type="region of interest" description="Disordered" evidence="1">
    <location>
        <begin position="718"/>
        <end position="739"/>
    </location>
</feature>
<evidence type="ECO:0000256" key="1">
    <source>
        <dbReference type="SAM" id="MobiDB-lite"/>
    </source>
</evidence>
<keyword evidence="2" id="KW-1133">Transmembrane helix</keyword>
<evidence type="ECO:0000313" key="4">
    <source>
        <dbReference type="WBParaSite" id="Pan_g5856.t1"/>
    </source>
</evidence>
<feature type="compositionally biased region" description="Low complexity" evidence="1">
    <location>
        <begin position="808"/>
        <end position="828"/>
    </location>
</feature>
<accession>A0A7E4W228</accession>
<feature type="transmembrane region" description="Helical" evidence="2">
    <location>
        <begin position="392"/>
        <end position="417"/>
    </location>
</feature>
<dbReference type="Proteomes" id="UP000492821">
    <property type="component" value="Unassembled WGS sequence"/>
</dbReference>
<feature type="compositionally biased region" description="Polar residues" evidence="1">
    <location>
        <begin position="468"/>
        <end position="482"/>
    </location>
</feature>
<reference evidence="3" key="1">
    <citation type="journal article" date="2013" name="Genetics">
        <title>The draft genome and transcriptome of Panagrellus redivivus are shaped by the harsh demands of a free-living lifestyle.</title>
        <authorList>
            <person name="Srinivasan J."/>
            <person name="Dillman A.R."/>
            <person name="Macchietto M.G."/>
            <person name="Heikkinen L."/>
            <person name="Lakso M."/>
            <person name="Fracchia K.M."/>
            <person name="Antoshechkin I."/>
            <person name="Mortazavi A."/>
            <person name="Wong G."/>
            <person name="Sternberg P.W."/>
        </authorList>
    </citation>
    <scope>NUCLEOTIDE SEQUENCE [LARGE SCALE GENOMIC DNA]</scope>
    <source>
        <strain evidence="3">MT8872</strain>
    </source>
</reference>
<dbReference type="WBParaSite" id="Pan_g5856.t1">
    <property type="protein sequence ID" value="Pan_g5856.t1"/>
    <property type="gene ID" value="Pan_g5856"/>
</dbReference>
<protein>
    <submittedName>
        <fullName evidence="4">CUB domain-containing protein</fullName>
    </submittedName>
</protein>
<organism evidence="3 4">
    <name type="scientific">Panagrellus redivivus</name>
    <name type="common">Microworm</name>
    <dbReference type="NCBI Taxonomy" id="6233"/>
    <lineage>
        <taxon>Eukaryota</taxon>
        <taxon>Metazoa</taxon>
        <taxon>Ecdysozoa</taxon>
        <taxon>Nematoda</taxon>
        <taxon>Chromadorea</taxon>
        <taxon>Rhabditida</taxon>
        <taxon>Tylenchina</taxon>
        <taxon>Panagrolaimomorpha</taxon>
        <taxon>Panagrolaimoidea</taxon>
        <taxon>Panagrolaimidae</taxon>
        <taxon>Panagrellus</taxon>
    </lineage>
</organism>
<keyword evidence="2" id="KW-0812">Transmembrane</keyword>
<feature type="compositionally biased region" description="Basic residues" evidence="1">
    <location>
        <begin position="483"/>
        <end position="503"/>
    </location>
</feature>
<keyword evidence="2" id="KW-0472">Membrane</keyword>
<keyword evidence="3" id="KW-1185">Reference proteome</keyword>
<dbReference type="AlphaFoldDB" id="A0A7E4W228"/>
<proteinExistence type="predicted"/>
<evidence type="ECO:0000256" key="2">
    <source>
        <dbReference type="SAM" id="Phobius"/>
    </source>
</evidence>